<name>A0A414ZRH9_9FIRM</name>
<dbReference type="AlphaFoldDB" id="A0A414ZRH9"/>
<gene>
    <name evidence="1" type="ORF">DW172_03975</name>
</gene>
<accession>A0A414ZRH9</accession>
<reference evidence="1 2" key="1">
    <citation type="submission" date="2018-08" db="EMBL/GenBank/DDBJ databases">
        <title>A genome reference for cultivated species of the human gut microbiota.</title>
        <authorList>
            <person name="Zou Y."/>
            <person name="Xue W."/>
            <person name="Luo G."/>
        </authorList>
    </citation>
    <scope>NUCLEOTIDE SEQUENCE [LARGE SCALE GENOMIC DNA]</scope>
    <source>
        <strain evidence="1 2">AM16-11</strain>
    </source>
</reference>
<evidence type="ECO:0000313" key="1">
    <source>
        <dbReference type="EMBL" id="RHI25846.1"/>
    </source>
</evidence>
<proteinExistence type="predicted"/>
<dbReference type="Proteomes" id="UP000285865">
    <property type="component" value="Unassembled WGS sequence"/>
</dbReference>
<organism evidence="1 2">
    <name type="scientific">Agathobacter rectalis</name>
    <dbReference type="NCBI Taxonomy" id="39491"/>
    <lineage>
        <taxon>Bacteria</taxon>
        <taxon>Bacillati</taxon>
        <taxon>Bacillota</taxon>
        <taxon>Clostridia</taxon>
        <taxon>Lachnospirales</taxon>
        <taxon>Lachnospiraceae</taxon>
        <taxon>Agathobacter</taxon>
    </lineage>
</organism>
<comment type="caution">
    <text evidence="1">The sequence shown here is derived from an EMBL/GenBank/DDBJ whole genome shotgun (WGS) entry which is preliminary data.</text>
</comment>
<protein>
    <submittedName>
        <fullName evidence="1">Uncharacterized protein</fullName>
    </submittedName>
</protein>
<dbReference type="RefSeq" id="WP_118257322.1">
    <property type="nucleotide sequence ID" value="NZ_QRKN01000001.1"/>
</dbReference>
<dbReference type="EMBL" id="QRKN01000001">
    <property type="protein sequence ID" value="RHI25846.1"/>
    <property type="molecule type" value="Genomic_DNA"/>
</dbReference>
<evidence type="ECO:0000313" key="2">
    <source>
        <dbReference type="Proteomes" id="UP000285865"/>
    </source>
</evidence>
<sequence length="212" mass="24008">MATVLVNNDNSMIVTIPERIMQHSKNIHTITIFVPQMYEGYDMNEFAAYIEIVPPNQKYRSIHLDANEVSRKEGFLQFDFEVTSDLTLFPGNISMEMTFVKTDEDTYKTYIRHTTSCSLLVTPIEKWSELIIDDALTDLDQRIALIEQGIKVASNLADKINSTKADNIKLDKETSELYLTANDNPIGDKITINELGDTLAEQTEDGLVPIIL</sequence>